<feature type="compositionally biased region" description="Basic and acidic residues" evidence="1">
    <location>
        <begin position="405"/>
        <end position="417"/>
    </location>
</feature>
<dbReference type="Proteomes" id="UP000028045">
    <property type="component" value="Unassembled WGS sequence"/>
</dbReference>
<keyword evidence="4" id="KW-1185">Reference proteome</keyword>
<dbReference type="Pfam" id="PF00646">
    <property type="entry name" value="F-box"/>
    <property type="match status" value="1"/>
</dbReference>
<dbReference type="PROSITE" id="PS50181">
    <property type="entry name" value="FBOX"/>
    <property type="match status" value="1"/>
</dbReference>
<dbReference type="OrthoDB" id="1638493at2759"/>
<organism evidence="3 4">
    <name type="scientific">Stachybotrys chartarum (strain CBS 109288 / IBT 7711)</name>
    <name type="common">Toxic black mold</name>
    <name type="synonym">Stilbospora chartarum</name>
    <dbReference type="NCBI Taxonomy" id="1280523"/>
    <lineage>
        <taxon>Eukaryota</taxon>
        <taxon>Fungi</taxon>
        <taxon>Dikarya</taxon>
        <taxon>Ascomycota</taxon>
        <taxon>Pezizomycotina</taxon>
        <taxon>Sordariomycetes</taxon>
        <taxon>Hypocreomycetidae</taxon>
        <taxon>Hypocreales</taxon>
        <taxon>Stachybotryaceae</taxon>
        <taxon>Stachybotrys</taxon>
    </lineage>
</organism>
<dbReference type="SUPFAM" id="SSF81383">
    <property type="entry name" value="F-box domain"/>
    <property type="match status" value="1"/>
</dbReference>
<evidence type="ECO:0000259" key="2">
    <source>
        <dbReference type="PROSITE" id="PS50181"/>
    </source>
</evidence>
<evidence type="ECO:0000313" key="4">
    <source>
        <dbReference type="Proteomes" id="UP000028045"/>
    </source>
</evidence>
<feature type="domain" description="F-box" evidence="2">
    <location>
        <begin position="8"/>
        <end position="42"/>
    </location>
</feature>
<dbReference type="AlphaFoldDB" id="A0A084AGM2"/>
<name>A0A084AGM2_STACB</name>
<feature type="region of interest" description="Disordered" evidence="1">
    <location>
        <begin position="400"/>
        <end position="419"/>
    </location>
</feature>
<proteinExistence type="predicted"/>
<evidence type="ECO:0000313" key="3">
    <source>
        <dbReference type="EMBL" id="KEY64451.1"/>
    </source>
</evidence>
<gene>
    <name evidence="3" type="ORF">S7711_05269</name>
</gene>
<dbReference type="HOGENOM" id="CLU_046874_0_0_1"/>
<protein>
    <recommendedName>
        <fullName evidence="2">F-box domain-containing protein</fullName>
    </recommendedName>
</protein>
<reference evidence="3 4" key="1">
    <citation type="journal article" date="2014" name="BMC Genomics">
        <title>Comparative genome sequencing reveals chemotype-specific gene clusters in the toxigenic black mold Stachybotrys.</title>
        <authorList>
            <person name="Semeiks J."/>
            <person name="Borek D."/>
            <person name="Otwinowski Z."/>
            <person name="Grishin N.V."/>
        </authorList>
    </citation>
    <scope>NUCLEOTIDE SEQUENCE [LARGE SCALE GENOMIC DNA]</scope>
    <source>
        <strain evidence="4">CBS 109288 / IBT 7711</strain>
    </source>
</reference>
<dbReference type="InterPro" id="IPR001810">
    <property type="entry name" value="F-box_dom"/>
</dbReference>
<sequence length="435" mass="49760">MAFSSASPASLLGLPTEILLEILQNMDLASIFRLSVVNHEFQGFFKFYKASILLPVLAHEFSPFDELLQVHSASADDIAAFGGRYVPRKIIFKRFPGDNGLVLAPPSTPLPAASQTPDASFNQTFRAKKQTVSVAPAARPVVLTERDFKSILAQCQLVRKWEERFPQMRWYQEPENCRSLRPNERFRFRRALYRWWLYGIYFHGEMRRPRIGLPEPLVDDIRTSQMRRHSTSELLELMDLVETMKDVVLHYICPRLDPNHLTCIDEEPLIEHGGRGQSLVTSWNDQSPWGRIVKTYAKLGPAELLHYFENIYSYPRHRLLAEMHLNHPSLTLDQESIQIAIRCALDERNWLERCPSLAEDSAGGILDFDDERDEERITFGGDASADGLLPAGTTFVRSFSQYSPRGDDGGYLEERPRQSSSTYRYRTSVGWGAGM</sequence>
<evidence type="ECO:0000256" key="1">
    <source>
        <dbReference type="SAM" id="MobiDB-lite"/>
    </source>
</evidence>
<dbReference type="InterPro" id="IPR036047">
    <property type="entry name" value="F-box-like_dom_sf"/>
</dbReference>
<accession>A0A084AGM2</accession>
<dbReference type="EMBL" id="KL648738">
    <property type="protein sequence ID" value="KEY64451.1"/>
    <property type="molecule type" value="Genomic_DNA"/>
</dbReference>